<name>A0ACD5EUZ7_9HYPH</name>
<gene>
    <name evidence="1" type="ORF">A4U53_022020</name>
</gene>
<accession>A0ACD5EUZ7</accession>
<evidence type="ECO:0000313" key="1">
    <source>
        <dbReference type="EMBL" id="XKM42941.1"/>
    </source>
</evidence>
<dbReference type="Proteomes" id="UP000078465">
    <property type="component" value="Chromosome"/>
</dbReference>
<reference evidence="1" key="1">
    <citation type="submission" date="2024-10" db="EMBL/GenBank/DDBJ databases">
        <title>Strain of Rhizobium-related bacteria isolated fromm roots of Vavilovia formosa.</title>
        <authorList>
            <person name="Kimeklis A."/>
            <person name="Afonin A."/>
        </authorList>
    </citation>
    <scope>NUCLEOTIDE SEQUENCE</scope>
    <source>
        <strain evidence="1">Vaf-46</strain>
    </source>
</reference>
<dbReference type="EMBL" id="CP171853">
    <property type="protein sequence ID" value="XKM42941.1"/>
    <property type="molecule type" value="Genomic_DNA"/>
</dbReference>
<evidence type="ECO:0000313" key="2">
    <source>
        <dbReference type="Proteomes" id="UP000078465"/>
    </source>
</evidence>
<organism evidence="1 2">
    <name type="scientific">Rhizobium ruizarguesonis</name>
    <dbReference type="NCBI Taxonomy" id="2081791"/>
    <lineage>
        <taxon>Bacteria</taxon>
        <taxon>Pseudomonadati</taxon>
        <taxon>Pseudomonadota</taxon>
        <taxon>Alphaproteobacteria</taxon>
        <taxon>Hyphomicrobiales</taxon>
        <taxon>Rhizobiaceae</taxon>
        <taxon>Rhizobium/Agrobacterium group</taxon>
        <taxon>Rhizobium</taxon>
    </lineage>
</organism>
<proteinExistence type="predicted"/>
<sequence length="139" mass="15296">MAMPDQFFDLAHPAAEMIPAAGPHAALNGLVTQQTVADLDDRNIPRQALRPIRFLSPLLRLRRFICANEAIHRFSFAICLGRPKRLIIMEGRGGDHLLLALLTRHSVDFRNGGSSRVALAVSINLPRVSGVSRRPALLC</sequence>
<protein>
    <submittedName>
        <fullName evidence="1">Uncharacterized protein</fullName>
    </submittedName>
</protein>